<dbReference type="EMBL" id="MCGO01000018">
    <property type="protein sequence ID" value="ORY45914.1"/>
    <property type="molecule type" value="Genomic_DNA"/>
</dbReference>
<dbReference type="Gene3D" id="3.80.10.10">
    <property type="entry name" value="Ribonuclease Inhibitor"/>
    <property type="match status" value="2"/>
</dbReference>
<dbReference type="AlphaFoldDB" id="A0A1Y2CGF1"/>
<dbReference type="InterPro" id="IPR032675">
    <property type="entry name" value="LRR_dom_sf"/>
</dbReference>
<dbReference type="PANTHER" id="PTHR38926:SF5">
    <property type="entry name" value="F-BOX AND LEUCINE-RICH REPEAT PROTEIN 6"/>
    <property type="match status" value="1"/>
</dbReference>
<gene>
    <name evidence="1" type="ORF">BCR33DRAFT_715939</name>
</gene>
<evidence type="ECO:0008006" key="3">
    <source>
        <dbReference type="Google" id="ProtNLM"/>
    </source>
</evidence>
<reference evidence="1 2" key="1">
    <citation type="submission" date="2016-07" db="EMBL/GenBank/DDBJ databases">
        <title>Pervasive Adenine N6-methylation of Active Genes in Fungi.</title>
        <authorList>
            <consortium name="DOE Joint Genome Institute"/>
            <person name="Mondo S.J."/>
            <person name="Dannebaum R.O."/>
            <person name="Kuo R.C."/>
            <person name="Labutti K."/>
            <person name="Haridas S."/>
            <person name="Kuo A."/>
            <person name="Salamov A."/>
            <person name="Ahrendt S.R."/>
            <person name="Lipzen A."/>
            <person name="Sullivan W."/>
            <person name="Andreopoulos W.B."/>
            <person name="Clum A."/>
            <person name="Lindquist E."/>
            <person name="Daum C."/>
            <person name="Ramamoorthy G.K."/>
            <person name="Gryganskyi A."/>
            <person name="Culley D."/>
            <person name="Magnuson J.K."/>
            <person name="James T.Y."/>
            <person name="O'Malley M.A."/>
            <person name="Stajich J.E."/>
            <person name="Spatafora J.W."/>
            <person name="Visel A."/>
            <person name="Grigoriev I.V."/>
        </authorList>
    </citation>
    <scope>NUCLEOTIDE SEQUENCE [LARGE SCALE GENOMIC DNA]</scope>
    <source>
        <strain evidence="1 2">JEL800</strain>
    </source>
</reference>
<sequence>MKHITVSSTQMTKRTKLLDILGSFPMLESLQMNVAAGHETPVSNGFQGHRTLKRIDSNSSVFVEKALRSCGNLESIVLPYMVEDFDNTSRDLSTILRLGSNLKHVEIENPEFSALDAPSSVMDVPLLTLALSSLTNEALDALPQWFTQVHFRHLTNLSLDGDYLHLPRDFILSTNTSCSSLSTLKLKYCTLAPNHLIELTQMQNLKHISLGKCDAWFYSSTIPDSAPTSNVIDDADDEDLFGHHEDSSSKISYAELIFYVTSNLPNLLSLHLNQCVFNALPQTYLKQDLITPHPLQSLKVFDTTDPRISNPELYQILASFPKLKSLRLDVACDVFYDSTLFSESLPDLKTLELRGSKPYELTNYDHKPTGASNYDKLDSLSLWAAPQAFLLRFLENTAISSNLAHLCLNYMPVESSLPRFELKSLKFLEIRTIGSTANIICTRMLDSLTSSSAGLIHLELGAFKRGSSFFPISSLKTLASRCQRIKILKFTNFQLGNDAFVSHRKLKAFKLSVGGIDSAGVRVGSIVSNDSLQLAIEGLGFSGRSAVVRQSRMSDLDAYKRYK</sequence>
<evidence type="ECO:0000313" key="2">
    <source>
        <dbReference type="Proteomes" id="UP000193642"/>
    </source>
</evidence>
<dbReference type="PANTHER" id="PTHR38926">
    <property type="entry name" value="F-BOX DOMAIN CONTAINING PROTEIN, EXPRESSED"/>
    <property type="match status" value="1"/>
</dbReference>
<organism evidence="1 2">
    <name type="scientific">Rhizoclosmatium globosum</name>
    <dbReference type="NCBI Taxonomy" id="329046"/>
    <lineage>
        <taxon>Eukaryota</taxon>
        <taxon>Fungi</taxon>
        <taxon>Fungi incertae sedis</taxon>
        <taxon>Chytridiomycota</taxon>
        <taxon>Chytridiomycota incertae sedis</taxon>
        <taxon>Chytridiomycetes</taxon>
        <taxon>Chytridiales</taxon>
        <taxon>Chytriomycetaceae</taxon>
        <taxon>Rhizoclosmatium</taxon>
    </lineage>
</organism>
<evidence type="ECO:0000313" key="1">
    <source>
        <dbReference type="EMBL" id="ORY45914.1"/>
    </source>
</evidence>
<name>A0A1Y2CGF1_9FUNG</name>
<dbReference type="Proteomes" id="UP000193642">
    <property type="component" value="Unassembled WGS sequence"/>
</dbReference>
<comment type="caution">
    <text evidence="1">The sequence shown here is derived from an EMBL/GenBank/DDBJ whole genome shotgun (WGS) entry which is preliminary data.</text>
</comment>
<proteinExistence type="predicted"/>
<dbReference type="SUPFAM" id="SSF52047">
    <property type="entry name" value="RNI-like"/>
    <property type="match status" value="2"/>
</dbReference>
<protein>
    <recommendedName>
        <fullName evidence="3">RNI-like protein</fullName>
    </recommendedName>
</protein>
<keyword evidence="2" id="KW-1185">Reference proteome</keyword>
<accession>A0A1Y2CGF1</accession>
<dbReference type="OrthoDB" id="2147274at2759"/>